<organism evidence="3 4">
    <name type="scientific">Penstemon smallii</name>
    <dbReference type="NCBI Taxonomy" id="265156"/>
    <lineage>
        <taxon>Eukaryota</taxon>
        <taxon>Viridiplantae</taxon>
        <taxon>Streptophyta</taxon>
        <taxon>Embryophyta</taxon>
        <taxon>Tracheophyta</taxon>
        <taxon>Spermatophyta</taxon>
        <taxon>Magnoliopsida</taxon>
        <taxon>eudicotyledons</taxon>
        <taxon>Gunneridae</taxon>
        <taxon>Pentapetalae</taxon>
        <taxon>asterids</taxon>
        <taxon>lamiids</taxon>
        <taxon>Lamiales</taxon>
        <taxon>Plantaginaceae</taxon>
        <taxon>Cheloneae</taxon>
        <taxon>Penstemon</taxon>
    </lineage>
</organism>
<dbReference type="AlphaFoldDB" id="A0ABD3SYD2"/>
<dbReference type="Proteomes" id="UP001634393">
    <property type="component" value="Unassembled WGS sequence"/>
</dbReference>
<evidence type="ECO:0000313" key="3">
    <source>
        <dbReference type="EMBL" id="KAL3829228.1"/>
    </source>
</evidence>
<sequence length="434" mass="49417">MSSCHCSSPSSLMYLNFSHHSRFRRPFTTSARRHHRRRLLKYSPHIPNPIRIPAIFRLSDDSLQITLKNPSDSIQHLETRLNRFLDYGREALEELKSVVTVNEESGGVIISCKKSTVELLLALFLSSLVIVIAFRGLFKIRKNVGEVVVYKRDRSLGGKEVVVGKRETDFESSRKLTTPLSSISDSNYYQKRGNRTRSRERRRKQELPQWWPQVVIWDSPETTNKEEYQRMVNQLIQAIMDRKMNGEDISASVIVQLRHICKTYGVRAFINTENTRDSLYRLTINFVLSYCESISNLSTSIQINGEDAREFIAGLADNIGLESSRAATMVSAAVAARTRSKILQAWALEVQNKHSEALVELFKVCLIHRIFPPEESSPEMEMVAQGLEKSLNVEQRESLLNSFFAVCGKDIEPSVVEALGLNNGHLIEQVTTTD</sequence>
<feature type="transmembrane region" description="Helical" evidence="2">
    <location>
        <begin position="119"/>
        <end position="138"/>
    </location>
</feature>
<feature type="region of interest" description="Disordered" evidence="1">
    <location>
        <begin position="183"/>
        <end position="202"/>
    </location>
</feature>
<keyword evidence="2" id="KW-1133">Transmembrane helix</keyword>
<feature type="compositionally biased region" description="Basic residues" evidence="1">
    <location>
        <begin position="192"/>
        <end position="202"/>
    </location>
</feature>
<evidence type="ECO:0000256" key="2">
    <source>
        <dbReference type="SAM" id="Phobius"/>
    </source>
</evidence>
<dbReference type="PANTHER" id="PTHR35830:SF1">
    <property type="entry name" value="OS05G0299200 PROTEIN"/>
    <property type="match status" value="1"/>
</dbReference>
<keyword evidence="2" id="KW-0812">Transmembrane</keyword>
<keyword evidence="4" id="KW-1185">Reference proteome</keyword>
<accession>A0ABD3SYD2</accession>
<evidence type="ECO:0000313" key="4">
    <source>
        <dbReference type="Proteomes" id="UP001634393"/>
    </source>
</evidence>
<protein>
    <submittedName>
        <fullName evidence="3">Uncharacterized protein</fullName>
    </submittedName>
</protein>
<comment type="caution">
    <text evidence="3">The sequence shown here is derived from an EMBL/GenBank/DDBJ whole genome shotgun (WGS) entry which is preliminary data.</text>
</comment>
<name>A0ABD3SYD2_9LAMI</name>
<reference evidence="3 4" key="1">
    <citation type="submission" date="2024-12" db="EMBL/GenBank/DDBJ databases">
        <title>The unique morphological basis and parallel evolutionary history of personate flowers in Penstemon.</title>
        <authorList>
            <person name="Depatie T.H."/>
            <person name="Wessinger C.A."/>
        </authorList>
    </citation>
    <scope>NUCLEOTIDE SEQUENCE [LARGE SCALE GENOMIC DNA]</scope>
    <source>
        <strain evidence="3">WTNN_2</strain>
        <tissue evidence="3">Leaf</tissue>
    </source>
</reference>
<evidence type="ECO:0000256" key="1">
    <source>
        <dbReference type="SAM" id="MobiDB-lite"/>
    </source>
</evidence>
<proteinExistence type="predicted"/>
<dbReference type="EMBL" id="JBJXBP010000005">
    <property type="protein sequence ID" value="KAL3829228.1"/>
    <property type="molecule type" value="Genomic_DNA"/>
</dbReference>
<keyword evidence="2" id="KW-0472">Membrane</keyword>
<dbReference type="PANTHER" id="PTHR35830">
    <property type="entry name" value="OS05G0299200 PROTEIN"/>
    <property type="match status" value="1"/>
</dbReference>
<gene>
    <name evidence="3" type="ORF">ACJIZ3_018030</name>
</gene>